<feature type="region of interest" description="Disordered" evidence="1">
    <location>
        <begin position="1"/>
        <end position="32"/>
    </location>
</feature>
<dbReference type="Proteomes" id="UP000799767">
    <property type="component" value="Unassembled WGS sequence"/>
</dbReference>
<organism evidence="3 4">
    <name type="scientific">Neohortaea acidophila</name>
    <dbReference type="NCBI Taxonomy" id="245834"/>
    <lineage>
        <taxon>Eukaryota</taxon>
        <taxon>Fungi</taxon>
        <taxon>Dikarya</taxon>
        <taxon>Ascomycota</taxon>
        <taxon>Pezizomycotina</taxon>
        <taxon>Dothideomycetes</taxon>
        <taxon>Dothideomycetidae</taxon>
        <taxon>Mycosphaerellales</taxon>
        <taxon>Teratosphaeriaceae</taxon>
        <taxon>Neohortaea</taxon>
    </lineage>
</organism>
<keyword evidence="2" id="KW-0472">Membrane</keyword>
<gene>
    <name evidence="3" type="ORF">BDY17DRAFT_263973</name>
</gene>
<keyword evidence="2" id="KW-0812">Transmembrane</keyword>
<protein>
    <submittedName>
        <fullName evidence="3">Uncharacterized protein</fullName>
    </submittedName>
</protein>
<reference evidence="3" key="1">
    <citation type="journal article" date="2020" name="Stud. Mycol.">
        <title>101 Dothideomycetes genomes: a test case for predicting lifestyles and emergence of pathogens.</title>
        <authorList>
            <person name="Haridas S."/>
            <person name="Albert R."/>
            <person name="Binder M."/>
            <person name="Bloem J."/>
            <person name="Labutti K."/>
            <person name="Salamov A."/>
            <person name="Andreopoulos B."/>
            <person name="Baker S."/>
            <person name="Barry K."/>
            <person name="Bills G."/>
            <person name="Bluhm B."/>
            <person name="Cannon C."/>
            <person name="Castanera R."/>
            <person name="Culley D."/>
            <person name="Daum C."/>
            <person name="Ezra D."/>
            <person name="Gonzalez J."/>
            <person name="Henrissat B."/>
            <person name="Kuo A."/>
            <person name="Liang C."/>
            <person name="Lipzen A."/>
            <person name="Lutzoni F."/>
            <person name="Magnuson J."/>
            <person name="Mondo S."/>
            <person name="Nolan M."/>
            <person name="Ohm R."/>
            <person name="Pangilinan J."/>
            <person name="Park H.-J."/>
            <person name="Ramirez L."/>
            <person name="Alfaro M."/>
            <person name="Sun H."/>
            <person name="Tritt A."/>
            <person name="Yoshinaga Y."/>
            <person name="Zwiers L.-H."/>
            <person name="Turgeon B."/>
            <person name="Goodwin S."/>
            <person name="Spatafora J."/>
            <person name="Crous P."/>
            <person name="Grigoriev I."/>
        </authorList>
    </citation>
    <scope>NUCLEOTIDE SEQUENCE</scope>
    <source>
        <strain evidence="3">CBS 113389</strain>
    </source>
</reference>
<evidence type="ECO:0000256" key="2">
    <source>
        <dbReference type="SAM" id="Phobius"/>
    </source>
</evidence>
<feature type="transmembrane region" description="Helical" evidence="2">
    <location>
        <begin position="50"/>
        <end position="67"/>
    </location>
</feature>
<feature type="non-terminal residue" evidence="3">
    <location>
        <position position="1"/>
    </location>
</feature>
<name>A0A6A6PV72_9PEZI</name>
<keyword evidence="2" id="KW-1133">Transmembrane helix</keyword>
<keyword evidence="4" id="KW-1185">Reference proteome</keyword>
<proteinExistence type="predicted"/>
<dbReference type="AlphaFoldDB" id="A0A6A6PV72"/>
<dbReference type="EMBL" id="MU001634">
    <property type="protein sequence ID" value="KAF2484038.1"/>
    <property type="molecule type" value="Genomic_DNA"/>
</dbReference>
<evidence type="ECO:0000256" key="1">
    <source>
        <dbReference type="SAM" id="MobiDB-lite"/>
    </source>
</evidence>
<sequence>DQRPRLTRPLARARRCSTSSGRSRSATWRAGGRISREATRSRRSLKVSNHLFVCAVFIVVLALHYTLGYSCIGE</sequence>
<dbReference type="RefSeq" id="XP_033590608.1">
    <property type="nucleotide sequence ID" value="XM_033731876.1"/>
</dbReference>
<evidence type="ECO:0000313" key="4">
    <source>
        <dbReference type="Proteomes" id="UP000799767"/>
    </source>
</evidence>
<dbReference type="GeneID" id="54472878"/>
<evidence type="ECO:0000313" key="3">
    <source>
        <dbReference type="EMBL" id="KAF2484038.1"/>
    </source>
</evidence>
<feature type="compositionally biased region" description="Low complexity" evidence="1">
    <location>
        <begin position="16"/>
        <end position="32"/>
    </location>
</feature>
<accession>A0A6A6PV72</accession>